<feature type="region of interest" description="Disordered" evidence="1">
    <location>
        <begin position="135"/>
        <end position="175"/>
    </location>
</feature>
<organism evidence="2 3">
    <name type="scientific">Paramarasmius palmivorus</name>
    <dbReference type="NCBI Taxonomy" id="297713"/>
    <lineage>
        <taxon>Eukaryota</taxon>
        <taxon>Fungi</taxon>
        <taxon>Dikarya</taxon>
        <taxon>Basidiomycota</taxon>
        <taxon>Agaricomycotina</taxon>
        <taxon>Agaricomycetes</taxon>
        <taxon>Agaricomycetidae</taxon>
        <taxon>Agaricales</taxon>
        <taxon>Marasmiineae</taxon>
        <taxon>Marasmiaceae</taxon>
        <taxon>Paramarasmius</taxon>
    </lineage>
</organism>
<evidence type="ECO:0000313" key="3">
    <source>
        <dbReference type="Proteomes" id="UP001383192"/>
    </source>
</evidence>
<feature type="region of interest" description="Disordered" evidence="1">
    <location>
        <begin position="1"/>
        <end position="20"/>
    </location>
</feature>
<evidence type="ECO:0000313" key="2">
    <source>
        <dbReference type="EMBL" id="KAK7039206.1"/>
    </source>
</evidence>
<reference evidence="2 3" key="1">
    <citation type="submission" date="2024-01" db="EMBL/GenBank/DDBJ databases">
        <title>A draft genome for a cacao thread blight-causing isolate of Paramarasmius palmivorus.</title>
        <authorList>
            <person name="Baruah I.K."/>
            <person name="Bukari Y."/>
            <person name="Amoako-Attah I."/>
            <person name="Meinhardt L.W."/>
            <person name="Bailey B.A."/>
            <person name="Cohen S.P."/>
        </authorList>
    </citation>
    <scope>NUCLEOTIDE SEQUENCE [LARGE SCALE GENOMIC DNA]</scope>
    <source>
        <strain evidence="2 3">GH-12</strain>
    </source>
</reference>
<feature type="compositionally biased region" description="Low complexity" evidence="1">
    <location>
        <begin position="147"/>
        <end position="162"/>
    </location>
</feature>
<feature type="region of interest" description="Disordered" evidence="1">
    <location>
        <begin position="76"/>
        <end position="96"/>
    </location>
</feature>
<protein>
    <submittedName>
        <fullName evidence="2">Uncharacterized protein</fullName>
    </submittedName>
</protein>
<comment type="caution">
    <text evidence="2">The sequence shown here is derived from an EMBL/GenBank/DDBJ whole genome shotgun (WGS) entry which is preliminary data.</text>
</comment>
<proteinExistence type="predicted"/>
<accession>A0AAW0CIX6</accession>
<evidence type="ECO:0000256" key="1">
    <source>
        <dbReference type="SAM" id="MobiDB-lite"/>
    </source>
</evidence>
<sequence>MLLVSSICSSTTSSPNSHDSWVPTRGVVRTFGIFDPTLTVTGKEVTMTSTTTVLNPPPSANQLTTTSSVFSIIDPPTSIDTDSDNKATATTTGIPPVSKAANATSVSLSMQVQSETNRPLSSIPATMLKANNFTAPAMSRTPPEPTPEATTPTTASTSSGPAQNSSNGAPRNPRRRWLNIMTVSVIVAGAFVRLESCM</sequence>
<name>A0AAW0CIX6_9AGAR</name>
<keyword evidence="3" id="KW-1185">Reference proteome</keyword>
<dbReference type="Proteomes" id="UP001383192">
    <property type="component" value="Unassembled WGS sequence"/>
</dbReference>
<gene>
    <name evidence="2" type="ORF">VNI00_010111</name>
</gene>
<dbReference type="AlphaFoldDB" id="A0AAW0CIX6"/>
<dbReference type="EMBL" id="JAYKXP010000039">
    <property type="protein sequence ID" value="KAK7039206.1"/>
    <property type="molecule type" value="Genomic_DNA"/>
</dbReference>